<keyword evidence="2" id="KW-0067">ATP-binding</keyword>
<dbReference type="KEGG" id="gps:C427_0963"/>
<dbReference type="InterPro" id="IPR005654">
    <property type="entry name" value="ATPase_AFG1-like"/>
</dbReference>
<protein>
    <submittedName>
        <fullName evidence="3">AFG1 family ATPase</fullName>
    </submittedName>
</protein>
<dbReference type="Pfam" id="PF03969">
    <property type="entry name" value="AFG1_ATPase"/>
    <property type="match status" value="2"/>
</dbReference>
<dbReference type="GO" id="GO:0005524">
    <property type="term" value="F:ATP binding"/>
    <property type="evidence" value="ECO:0007669"/>
    <property type="project" value="UniProtKB-KW"/>
</dbReference>
<dbReference type="PANTHER" id="PTHR12169">
    <property type="entry name" value="ATPASE N2B"/>
    <property type="match status" value="1"/>
</dbReference>
<dbReference type="AlphaFoldDB" id="K7ADM9"/>
<evidence type="ECO:0000313" key="3">
    <source>
        <dbReference type="EMBL" id="AGH43072.1"/>
    </source>
</evidence>
<dbReference type="GO" id="GO:0051301">
    <property type="term" value="P:cell division"/>
    <property type="evidence" value="ECO:0007669"/>
    <property type="project" value="TreeGrafter"/>
</dbReference>
<dbReference type="HOGENOM" id="CLU_008681_0_4_6"/>
<dbReference type="GO" id="GO:0016887">
    <property type="term" value="F:ATP hydrolysis activity"/>
    <property type="evidence" value="ECO:0007669"/>
    <property type="project" value="InterPro"/>
</dbReference>
<accession>K7ADM9</accession>
<organism evidence="3 4">
    <name type="scientific">Paraglaciecola psychrophila 170</name>
    <dbReference type="NCBI Taxonomy" id="1129794"/>
    <lineage>
        <taxon>Bacteria</taxon>
        <taxon>Pseudomonadati</taxon>
        <taxon>Pseudomonadota</taxon>
        <taxon>Gammaproteobacteria</taxon>
        <taxon>Alteromonadales</taxon>
        <taxon>Alteromonadaceae</taxon>
        <taxon>Paraglaciecola</taxon>
    </lineage>
</organism>
<dbReference type="NCBIfam" id="NF040713">
    <property type="entry name" value="ZapE"/>
    <property type="match status" value="1"/>
</dbReference>
<dbReference type="Gene3D" id="3.40.50.300">
    <property type="entry name" value="P-loop containing nucleotide triphosphate hydrolases"/>
    <property type="match status" value="1"/>
</dbReference>
<dbReference type="GO" id="GO:0032153">
    <property type="term" value="C:cell division site"/>
    <property type="evidence" value="ECO:0007669"/>
    <property type="project" value="TreeGrafter"/>
</dbReference>
<dbReference type="PANTHER" id="PTHR12169:SF6">
    <property type="entry name" value="AFG1-LIKE ATPASE"/>
    <property type="match status" value="1"/>
</dbReference>
<dbReference type="PATRIC" id="fig|1129794.4.peg.950"/>
<sequence>MADKLVDDPSQQAAIHALDVLFSHLTNRQAPSCSPIKGLYLWGDVGRGKTYLMDLFYDCLPDEGKLRLHFHRFMARIHQELNEHSGEEDPLVRIANDLAKTCRVLCFDEFFVSDIADAMILAGLFECLFKQGVVLIATSNMPIKDLYKNGLARHKFLPCIALLQQHTEMLHLNGKRDHRLHLTKVEINTPATRASSPPSSLNMGIKGEIDFDAIFMGLTQTISPKDIHTSSLTICHRDIPVIRATKSDQSNKVAWFDFNVLCAGYRSQLDYMDIANRFNTVMLSDVPYLGGEVRGWIKARGTEDGVGANQATSTGERVVSYASNDDSARRFISLIDELYDQNVTLFLSSDVPLSELYKEGALTFEFRRTYSRLMEMGHRGMAF</sequence>
<proteinExistence type="predicted"/>
<dbReference type="STRING" id="1129794.C427_0963"/>
<evidence type="ECO:0000256" key="2">
    <source>
        <dbReference type="ARBA" id="ARBA00022840"/>
    </source>
</evidence>
<dbReference type="GO" id="GO:0005737">
    <property type="term" value="C:cytoplasm"/>
    <property type="evidence" value="ECO:0007669"/>
    <property type="project" value="TreeGrafter"/>
</dbReference>
<dbReference type="eggNOG" id="COG1485">
    <property type="taxonomic scope" value="Bacteria"/>
</dbReference>
<dbReference type="InterPro" id="IPR027417">
    <property type="entry name" value="P-loop_NTPase"/>
</dbReference>
<reference evidence="3 4" key="1">
    <citation type="journal article" date="2013" name="Genome Announc.">
        <title>Complete Genome Sequence of Glaciecola psychrophila Strain 170T.</title>
        <authorList>
            <person name="Yin J."/>
            <person name="Chen J."/>
            <person name="Liu G."/>
            <person name="Yu Y."/>
            <person name="Song L."/>
            <person name="Wang X."/>
            <person name="Qu X."/>
        </authorList>
    </citation>
    <scope>NUCLEOTIDE SEQUENCE [LARGE SCALE GENOMIC DNA]</scope>
    <source>
        <strain evidence="3 4">170</strain>
    </source>
</reference>
<dbReference type="OrthoDB" id="9774491at2"/>
<evidence type="ECO:0000313" key="4">
    <source>
        <dbReference type="Proteomes" id="UP000011864"/>
    </source>
</evidence>
<dbReference type="Proteomes" id="UP000011864">
    <property type="component" value="Chromosome"/>
</dbReference>
<keyword evidence="1" id="KW-0547">Nucleotide-binding</keyword>
<dbReference type="EMBL" id="CP003837">
    <property type="protein sequence ID" value="AGH43072.1"/>
    <property type="molecule type" value="Genomic_DNA"/>
</dbReference>
<gene>
    <name evidence="3" type="ORF">C427_0963</name>
</gene>
<keyword evidence="4" id="KW-1185">Reference proteome</keyword>
<evidence type="ECO:0000256" key="1">
    <source>
        <dbReference type="ARBA" id="ARBA00022741"/>
    </source>
</evidence>
<name>K7ADM9_9ALTE</name>
<dbReference type="SUPFAM" id="SSF52540">
    <property type="entry name" value="P-loop containing nucleoside triphosphate hydrolases"/>
    <property type="match status" value="1"/>
</dbReference>